<feature type="transmembrane region" description="Helical" evidence="1">
    <location>
        <begin position="139"/>
        <end position="162"/>
    </location>
</feature>
<reference evidence="3 4" key="1">
    <citation type="submission" date="2020-09" db="EMBL/GenBank/DDBJ databases">
        <title>A novel species.</title>
        <authorList>
            <person name="Gao J."/>
        </authorList>
    </citation>
    <scope>NUCLEOTIDE SEQUENCE [LARGE SCALE GENOMIC DNA]</scope>
    <source>
        <strain evidence="3 4">CRXT-Y-14</strain>
    </source>
</reference>
<feature type="signal peptide" evidence="2">
    <location>
        <begin position="1"/>
        <end position="31"/>
    </location>
</feature>
<evidence type="ECO:0000256" key="2">
    <source>
        <dbReference type="SAM" id="SignalP"/>
    </source>
</evidence>
<evidence type="ECO:0000313" key="3">
    <source>
        <dbReference type="EMBL" id="QNS07793.1"/>
    </source>
</evidence>
<dbReference type="EMBL" id="CP061281">
    <property type="protein sequence ID" value="QNS07793.1"/>
    <property type="molecule type" value="Genomic_DNA"/>
</dbReference>
<name>A0A7H1BGD8_9ACTN</name>
<keyword evidence="2" id="KW-0732">Signal</keyword>
<keyword evidence="1" id="KW-1133">Transmembrane helix</keyword>
<dbReference type="RefSeq" id="WP_188340455.1">
    <property type="nucleotide sequence ID" value="NZ_CP061281.1"/>
</dbReference>
<feature type="chain" id="PRO_5028971821" description="Secreted protein" evidence="2">
    <location>
        <begin position="32"/>
        <end position="171"/>
    </location>
</feature>
<dbReference type="AlphaFoldDB" id="A0A7H1BGD8"/>
<keyword evidence="1" id="KW-0472">Membrane</keyword>
<dbReference type="KEGG" id="sxn:IAG42_32110"/>
<gene>
    <name evidence="3" type="ORF">IAG42_32110</name>
</gene>
<organism evidence="3 4">
    <name type="scientific">Streptomyces xanthii</name>
    <dbReference type="NCBI Taxonomy" id="2768069"/>
    <lineage>
        <taxon>Bacteria</taxon>
        <taxon>Bacillati</taxon>
        <taxon>Actinomycetota</taxon>
        <taxon>Actinomycetes</taxon>
        <taxon>Kitasatosporales</taxon>
        <taxon>Streptomycetaceae</taxon>
        <taxon>Streptomyces</taxon>
    </lineage>
</organism>
<proteinExistence type="predicted"/>
<evidence type="ECO:0000313" key="4">
    <source>
        <dbReference type="Proteomes" id="UP000516428"/>
    </source>
</evidence>
<accession>A0A7H1BGD8</accession>
<dbReference type="Proteomes" id="UP000516428">
    <property type="component" value="Chromosome"/>
</dbReference>
<keyword evidence="4" id="KW-1185">Reference proteome</keyword>
<sequence>MRITSILARSGLTVAAAAALPLTLAAPAAHAGGPTGGLVVSTSGSTVTARTQACPNGGNGSLLSAGQADFAQGRQQPLAGGSVTWTGVSSGTYTVVVVCNDGSTAGTRSVTVAASPTISATSSPLGAVRGGLGGAVQDYGTLTLAAGGTLVAAAVVGGAWYLRRRGTGQRT</sequence>
<evidence type="ECO:0000256" key="1">
    <source>
        <dbReference type="SAM" id="Phobius"/>
    </source>
</evidence>
<evidence type="ECO:0008006" key="5">
    <source>
        <dbReference type="Google" id="ProtNLM"/>
    </source>
</evidence>
<keyword evidence="1" id="KW-0812">Transmembrane</keyword>
<protein>
    <recommendedName>
        <fullName evidence="5">Secreted protein</fullName>
    </recommendedName>
</protein>